<evidence type="ECO:0000256" key="2">
    <source>
        <dbReference type="ARBA" id="ARBA00022840"/>
    </source>
</evidence>
<keyword evidence="5" id="KW-1185">Reference proteome</keyword>
<dbReference type="PANTHER" id="PTHR24220">
    <property type="entry name" value="IMPORT ATP-BINDING PROTEIN"/>
    <property type="match status" value="1"/>
</dbReference>
<dbReference type="GO" id="GO:0022857">
    <property type="term" value="F:transmembrane transporter activity"/>
    <property type="evidence" value="ECO:0007669"/>
    <property type="project" value="TreeGrafter"/>
</dbReference>
<evidence type="ECO:0000313" key="4">
    <source>
        <dbReference type="EMBL" id="ALG74138.1"/>
    </source>
</evidence>
<keyword evidence="2" id="KW-0067">ATP-binding</keyword>
<proteinExistence type="predicted"/>
<gene>
    <name evidence="4" type="ORF">AL072_24430</name>
</gene>
<dbReference type="Proteomes" id="UP000069935">
    <property type="component" value="Chromosome 4"/>
</dbReference>
<dbReference type="InterPro" id="IPR003593">
    <property type="entry name" value="AAA+_ATPase"/>
</dbReference>
<dbReference type="PANTHER" id="PTHR24220:SF86">
    <property type="entry name" value="ABC TRANSPORTER ABCH.1"/>
    <property type="match status" value="1"/>
</dbReference>
<dbReference type="SUPFAM" id="SSF52540">
    <property type="entry name" value="P-loop containing nucleoside triphosphate hydrolases"/>
    <property type="match status" value="1"/>
</dbReference>
<reference evidence="5" key="1">
    <citation type="submission" date="2015-08" db="EMBL/GenBank/DDBJ databases">
        <title>Complete Genome Sequence of Azospirillum thiophilum BV-S.</title>
        <authorList>
            <person name="Fomenkov A."/>
            <person name="Vincze T."/>
            <person name="Grabovich M."/>
            <person name="Dubinina G."/>
            <person name="Orlova M."/>
            <person name="Belousova E."/>
            <person name="Roberts R.J."/>
        </authorList>
    </citation>
    <scope>NUCLEOTIDE SEQUENCE [LARGE SCALE GENOMIC DNA]</scope>
    <source>
        <strain evidence="5">BV-S</strain>
    </source>
</reference>
<feature type="domain" description="ABC transporter" evidence="3">
    <location>
        <begin position="2"/>
        <end position="227"/>
    </location>
</feature>
<dbReference type="InterPro" id="IPR003439">
    <property type="entry name" value="ABC_transporter-like_ATP-bd"/>
</dbReference>
<dbReference type="PROSITE" id="PS50893">
    <property type="entry name" value="ABC_TRANSPORTER_2"/>
    <property type="match status" value="1"/>
</dbReference>
<organism evidence="4 5">
    <name type="scientific">Azospirillum thiophilum</name>
    <dbReference type="NCBI Taxonomy" id="528244"/>
    <lineage>
        <taxon>Bacteria</taxon>
        <taxon>Pseudomonadati</taxon>
        <taxon>Pseudomonadota</taxon>
        <taxon>Alphaproteobacteria</taxon>
        <taxon>Rhodospirillales</taxon>
        <taxon>Azospirillaceae</taxon>
        <taxon>Azospirillum</taxon>
    </lineage>
</organism>
<dbReference type="GO" id="GO:0005886">
    <property type="term" value="C:plasma membrane"/>
    <property type="evidence" value="ECO:0007669"/>
    <property type="project" value="TreeGrafter"/>
</dbReference>
<evidence type="ECO:0000313" key="5">
    <source>
        <dbReference type="Proteomes" id="UP000069935"/>
    </source>
</evidence>
<dbReference type="PROSITE" id="PS00211">
    <property type="entry name" value="ABC_TRANSPORTER_1"/>
    <property type="match status" value="1"/>
</dbReference>
<accession>A0AAC8ZVQ2</accession>
<reference evidence="4 5" key="2">
    <citation type="journal article" date="2016" name="Genome Announc.">
        <title>Complete Genome Sequence of a Strain of Azospirillum thiophilum Isolated from a Sulfide Spring.</title>
        <authorList>
            <person name="Fomenkov A."/>
            <person name="Vincze T."/>
            <person name="Grabovich M."/>
            <person name="Anton B.P."/>
            <person name="Dubinina G."/>
            <person name="Orlova M."/>
            <person name="Belousova E."/>
            <person name="Roberts R.J."/>
        </authorList>
    </citation>
    <scope>NUCLEOTIDE SEQUENCE [LARGE SCALE GENOMIC DNA]</scope>
    <source>
        <strain evidence="4 5">BV-S</strain>
    </source>
</reference>
<dbReference type="Gene3D" id="3.40.50.300">
    <property type="entry name" value="P-loop containing nucleotide triphosphate hydrolases"/>
    <property type="match status" value="1"/>
</dbReference>
<protein>
    <recommendedName>
        <fullName evidence="3">ABC transporter domain-containing protein</fullName>
    </recommendedName>
</protein>
<dbReference type="InterPro" id="IPR017871">
    <property type="entry name" value="ABC_transporter-like_CS"/>
</dbReference>
<dbReference type="EMBL" id="CP012404">
    <property type="protein sequence ID" value="ALG74138.1"/>
    <property type="molecule type" value="Genomic_DNA"/>
</dbReference>
<dbReference type="Pfam" id="PF00005">
    <property type="entry name" value="ABC_tran"/>
    <property type="match status" value="1"/>
</dbReference>
<name>A0AAC8ZVQ2_9PROT</name>
<evidence type="ECO:0000256" key="1">
    <source>
        <dbReference type="ARBA" id="ARBA00022741"/>
    </source>
</evidence>
<dbReference type="KEGG" id="ati:AL072_24430"/>
<dbReference type="InterPro" id="IPR015854">
    <property type="entry name" value="ABC_transpr_LolD-like"/>
</dbReference>
<dbReference type="GO" id="GO:0016887">
    <property type="term" value="F:ATP hydrolysis activity"/>
    <property type="evidence" value="ECO:0007669"/>
    <property type="project" value="InterPro"/>
</dbReference>
<evidence type="ECO:0000259" key="3">
    <source>
        <dbReference type="PROSITE" id="PS50893"/>
    </source>
</evidence>
<keyword evidence="1" id="KW-0547">Nucleotide-binding</keyword>
<sequence length="228" mass="25141">MLIAEGLSVGYGKTVILKDVSIAVPRGQMTAIVGVTGGGKSTLLQTLGLLARPLASGRFDYIAAPDSSPLPLATLRQGQRNHLIRSDFAYVFQRVELVNHWDARSNISLPLLSRGVPQPVIDETVRELWDCMHFIRPMDGRPVAQLSGGERQRVGIARALAAQPTVVFADEPFGSLDPHTANDVMEHFFRVLGERAITGVLVTHDLEAAWNHCQQEYQIHETSLERTR</sequence>
<dbReference type="GO" id="GO:0005524">
    <property type="term" value="F:ATP binding"/>
    <property type="evidence" value="ECO:0007669"/>
    <property type="project" value="UniProtKB-KW"/>
</dbReference>
<dbReference type="SMART" id="SM00382">
    <property type="entry name" value="AAA"/>
    <property type="match status" value="1"/>
</dbReference>
<dbReference type="AlphaFoldDB" id="A0AAC8ZVQ2"/>
<dbReference type="InterPro" id="IPR027417">
    <property type="entry name" value="P-loop_NTPase"/>
</dbReference>